<dbReference type="PANTHER" id="PTHR43982:SF6">
    <property type="entry name" value="UBIQUITIN CARBOXYL-TERMINAL HYDROLASE 2-RELATED"/>
    <property type="match status" value="1"/>
</dbReference>
<accession>A0ABP0CWF9</accession>
<dbReference type="PROSITE" id="PS50235">
    <property type="entry name" value="USP_3"/>
    <property type="match status" value="1"/>
</dbReference>
<feature type="compositionally biased region" description="Basic and acidic residues" evidence="8">
    <location>
        <begin position="1416"/>
        <end position="1427"/>
    </location>
</feature>
<dbReference type="SUPFAM" id="SSF54001">
    <property type="entry name" value="Cysteine proteinases"/>
    <property type="match status" value="1"/>
</dbReference>
<dbReference type="Gene3D" id="3.90.70.10">
    <property type="entry name" value="Cysteine proteinases"/>
    <property type="match status" value="2"/>
</dbReference>
<feature type="compositionally biased region" description="Low complexity" evidence="8">
    <location>
        <begin position="1432"/>
        <end position="1444"/>
    </location>
</feature>
<evidence type="ECO:0000256" key="3">
    <source>
        <dbReference type="ARBA" id="ARBA00022670"/>
    </source>
</evidence>
<dbReference type="InterPro" id="IPR028889">
    <property type="entry name" value="USP"/>
</dbReference>
<dbReference type="Pfam" id="PF00443">
    <property type="entry name" value="UCH"/>
    <property type="match status" value="2"/>
</dbReference>
<dbReference type="InterPro" id="IPR025305">
    <property type="entry name" value="UCH_repeat_domain"/>
</dbReference>
<organism evidence="10 11">
    <name type="scientific">Sporothrix eucalyptigena</name>
    <dbReference type="NCBI Taxonomy" id="1812306"/>
    <lineage>
        <taxon>Eukaryota</taxon>
        <taxon>Fungi</taxon>
        <taxon>Dikarya</taxon>
        <taxon>Ascomycota</taxon>
        <taxon>Pezizomycotina</taxon>
        <taxon>Sordariomycetes</taxon>
        <taxon>Sordariomycetidae</taxon>
        <taxon>Ophiostomatales</taxon>
        <taxon>Ophiostomataceae</taxon>
        <taxon>Sporothrix</taxon>
    </lineage>
</organism>
<evidence type="ECO:0000256" key="6">
    <source>
        <dbReference type="ARBA" id="ARBA00022807"/>
    </source>
</evidence>
<comment type="catalytic activity">
    <reaction evidence="1">
        <text>Thiol-dependent hydrolysis of ester, thioester, amide, peptide and isopeptide bonds formed by the C-terminal Gly of ubiquitin (a 76-residue protein attached to proteins as an intracellular targeting signal).</text>
        <dbReference type="EC" id="3.4.19.12"/>
    </reaction>
</comment>
<dbReference type="InterPro" id="IPR003903">
    <property type="entry name" value="UIM_dom"/>
</dbReference>
<name>A0ABP0CWF9_9PEZI</name>
<evidence type="ECO:0000256" key="8">
    <source>
        <dbReference type="SAM" id="MobiDB-lite"/>
    </source>
</evidence>
<dbReference type="Proteomes" id="UP001642482">
    <property type="component" value="Unassembled WGS sequence"/>
</dbReference>
<evidence type="ECO:0000259" key="9">
    <source>
        <dbReference type="PROSITE" id="PS50235"/>
    </source>
</evidence>
<dbReference type="PROSITE" id="PS00973">
    <property type="entry name" value="USP_2"/>
    <property type="match status" value="1"/>
</dbReference>
<feature type="region of interest" description="Disordered" evidence="8">
    <location>
        <begin position="1401"/>
        <end position="1515"/>
    </location>
</feature>
<evidence type="ECO:0000256" key="7">
    <source>
        <dbReference type="SAM" id="Coils"/>
    </source>
</evidence>
<proteinExistence type="predicted"/>
<evidence type="ECO:0000256" key="2">
    <source>
        <dbReference type="ARBA" id="ARBA00012759"/>
    </source>
</evidence>
<keyword evidence="4" id="KW-0833">Ubl conjugation pathway</keyword>
<feature type="region of interest" description="Disordered" evidence="8">
    <location>
        <begin position="850"/>
        <end position="906"/>
    </location>
</feature>
<sequence length="1515" mass="169100">MTFPETAKLVFFARKAHGGKKKRTLIRAVMNPPAYSEMTPPLGPGPQSIVNETPHIELGRAGRLAPCWLTDLISGHLIDEAGDSNSTNDILHVGCATAEFRREVASKNGFQYPNTIAPPLVRHELLLKGHQSFQNGKDMSVTQSSRRADGSECDEVLACVCQNCRYHFTIYIDRGSKEHLCGTLHNNKTDPFHHLVHVYTNKTVPRSINTKFYPYHALARYMCSAAQCNYKISVEISKPRLSERLLGFLTNNDAIRNRLKRAIEEEPERFSDVANVTPNALAYLRAYLRDIVDEKREKNPDGSEVERKIDQRNKKFYIQFGNGPEAAELLTYLGFEEMVNEDNRSWKVPNPPVTRPTRPGSQLAFYQDVKSEVETIMGKDSQNMKPNAAISFITSALDIGTYYTSPLTEEEIMARYQVSDYARLGLSPSLSEVYFWYAYTCQRQANPSDETKFFESLERLTIGRDSEELELRVQSAASVRTMQPQNREVASLEEDEIRRATELSLQDFEQPSVAHQSSSVDSVIQAYKYFGLDEGQRSDDEVLGKFVLNSEAYPSQKNSYREKLLLIARHTKSSNIERIALKDMTTEEAYQYLDIPPDTTGDYIASIAQYQGTSNEKDYALVVAALFQIDRARGGEPALVTAAQGILSEHNKAGDLTAAGFDQMDLDSSSTRPQVVNMSLPVGLENIRNTCYLNSILQYFYTVKPIHTILENIDELGLPNTEASLQSRRIDPGSTHLEKSEAYAGRQFVEQISSLYHDMQMSQESALRPQQRLAIAALKNSASLMADGKQLLENDQKSGQDHSVAFNLTGPSSRSGTPAPPLPLRHTPASLAAAAQNTTVHVNSQAPLRTATATHVTEAENADSSSLRSSQTLVMDEGRIGDQEDGNRQPASQMSVSMEEVQEDDDVMRNAPVVTHVEKAGDQSAPPSYEIATSGAAGDTAMTDAPPSGVQTVFDPPPMPEPTVEEKIDRALNDSRVTGTDQQDVEEVMGNIISHLRAAVRDTGTDVATGAQRDPITDTFFWTSATYSRSDRNGRYNRQVAPNRWVTAYPEENGKTHLLQALNNNFLREFITQGTWYERFTSIVSLPPILHIHIQRGRGDGTKNKSPVAIPEVLHLDQFMDCQEGTDLFSRRRHAWNLHERIRSLKGPNSEIPNICFPPDAVDKATLYTNLVADAYLKQHTGIDDDSGNDKGEKVIFDDFDDLENITDADGYVMIDNDLQEMITVADVSAPDISDEIAATEKYVDLEIAKKCDIDSNRPFVDEASSFSPDEVQQFWTRQDLANTSNERMRILQDKRLEYEQELEGLFSDLKDPKYEYRLHAVVCHSGNTGTAGHYWVWVYDFEKQLWRKYNDSIVLEEPDTAKVITELSNQGEPYYLAYVRVADIEEYVSVPRRKDLSKQEAELFPSGVPPPPPRPHHESVLKRITEEDSSDTSSPKSTPLTDDVSASNLSPAPPATHPKAHRLTTPPLEADETQTPAIGGNNGQADCSSLVSRPMLPLSPPAQLQALKGNGQMQ</sequence>
<feature type="coiled-coil region" evidence="7">
    <location>
        <begin position="1282"/>
        <end position="1309"/>
    </location>
</feature>
<keyword evidence="7" id="KW-0175">Coiled coil</keyword>
<dbReference type="InterPro" id="IPR038765">
    <property type="entry name" value="Papain-like_cys_pep_sf"/>
</dbReference>
<dbReference type="GO" id="GO:0004843">
    <property type="term" value="F:cysteine-type deubiquitinase activity"/>
    <property type="evidence" value="ECO:0007669"/>
    <property type="project" value="UniProtKB-EC"/>
</dbReference>
<evidence type="ECO:0000313" key="10">
    <source>
        <dbReference type="EMBL" id="CAK7236497.1"/>
    </source>
</evidence>
<keyword evidence="6" id="KW-0788">Thiol protease</keyword>
<evidence type="ECO:0000256" key="5">
    <source>
        <dbReference type="ARBA" id="ARBA00022801"/>
    </source>
</evidence>
<dbReference type="InterPro" id="IPR044635">
    <property type="entry name" value="UBP14-like"/>
</dbReference>
<evidence type="ECO:0000256" key="4">
    <source>
        <dbReference type="ARBA" id="ARBA00022786"/>
    </source>
</evidence>
<keyword evidence="3 10" id="KW-0645">Protease</keyword>
<dbReference type="GO" id="GO:0006508">
    <property type="term" value="P:proteolysis"/>
    <property type="evidence" value="ECO:0007669"/>
    <property type="project" value="UniProtKB-KW"/>
</dbReference>
<dbReference type="InterPro" id="IPR001394">
    <property type="entry name" value="Peptidase_C19_UCH"/>
</dbReference>
<dbReference type="InterPro" id="IPR018200">
    <property type="entry name" value="USP_CS"/>
</dbReference>
<dbReference type="Pfam" id="PF13446">
    <property type="entry name" value="RPT"/>
    <property type="match status" value="2"/>
</dbReference>
<dbReference type="EMBL" id="CAWUHD010000164">
    <property type="protein sequence ID" value="CAK7236497.1"/>
    <property type="molecule type" value="Genomic_DNA"/>
</dbReference>
<dbReference type="PANTHER" id="PTHR43982">
    <property type="entry name" value="UBIQUITIN CARBOXYL-TERMINAL HYDROLASE"/>
    <property type="match status" value="1"/>
</dbReference>
<dbReference type="PROSITE" id="PS50330">
    <property type="entry name" value="UIM"/>
    <property type="match status" value="1"/>
</dbReference>
<dbReference type="EC" id="3.4.19.12" evidence="2"/>
<evidence type="ECO:0000256" key="1">
    <source>
        <dbReference type="ARBA" id="ARBA00000707"/>
    </source>
</evidence>
<feature type="compositionally biased region" description="Polar residues" evidence="8">
    <location>
        <begin position="862"/>
        <end position="873"/>
    </location>
</feature>
<reference evidence="10 11" key="1">
    <citation type="submission" date="2024-01" db="EMBL/GenBank/DDBJ databases">
        <authorList>
            <person name="Allen C."/>
            <person name="Tagirdzhanova G."/>
        </authorList>
    </citation>
    <scope>NUCLEOTIDE SEQUENCE [LARGE SCALE GENOMIC DNA]</scope>
</reference>
<gene>
    <name evidence="10" type="primary">UBP2</name>
    <name evidence="10" type="ORF">SEUCBS140593_009639</name>
</gene>
<keyword evidence="11" id="KW-1185">Reference proteome</keyword>
<protein>
    <recommendedName>
        <fullName evidence="2">ubiquitinyl hydrolase 1</fullName>
        <ecNumber evidence="2">3.4.19.12</ecNumber>
    </recommendedName>
</protein>
<feature type="domain" description="USP" evidence="9">
    <location>
        <begin position="682"/>
        <end position="1382"/>
    </location>
</feature>
<keyword evidence="5 10" id="KW-0378">Hydrolase</keyword>
<feature type="compositionally biased region" description="Basic and acidic residues" evidence="8">
    <location>
        <begin position="876"/>
        <end position="887"/>
    </location>
</feature>
<comment type="caution">
    <text evidence="10">The sequence shown here is derived from an EMBL/GenBank/DDBJ whole genome shotgun (WGS) entry which is preliminary data.</text>
</comment>
<feature type="region of interest" description="Disordered" evidence="8">
    <location>
        <begin position="801"/>
        <end position="826"/>
    </location>
</feature>
<evidence type="ECO:0000313" key="11">
    <source>
        <dbReference type="Proteomes" id="UP001642482"/>
    </source>
</evidence>